<dbReference type="Proteomes" id="UP000265581">
    <property type="component" value="Unassembled WGS sequence"/>
</dbReference>
<dbReference type="Pfam" id="PF01083">
    <property type="entry name" value="Cutinase"/>
    <property type="match status" value="1"/>
</dbReference>
<dbReference type="AlphaFoldDB" id="A0A371PDF9"/>
<evidence type="ECO:0000256" key="3">
    <source>
        <dbReference type="ARBA" id="ARBA00022801"/>
    </source>
</evidence>
<evidence type="ECO:0000256" key="2">
    <source>
        <dbReference type="ARBA" id="ARBA00022487"/>
    </source>
</evidence>
<feature type="compositionally biased region" description="Low complexity" evidence="5">
    <location>
        <begin position="11"/>
        <end position="39"/>
    </location>
</feature>
<dbReference type="PANTHER" id="PTHR33630:SF9">
    <property type="entry name" value="CUTINASE 4"/>
    <property type="match status" value="1"/>
</dbReference>
<proteinExistence type="inferred from homology"/>
<sequence>MHRGGGGGGQPPDDQAGGHAVPSPVRAPPDVVVPRGRAALGPRPGLIDRGCHSRGTCRGRDAGTGQGAVTPRLTRAAAAVAVLLGLGGCSAHPDGPDRPRTASVLTDRTCADLVVIGARGSMQRAGLNLGVGTEVRVTVEQLARRLQQRSHVSVHVEPVLYDSSPTPTAAGFLRNTAAGGTLALGRLTSLAARCPSSRFALVGFSQGAHVVHTAAMAVPSSLTSRVALVAMIADPANNPDDQITRWSYASEPTSGHGRLGAGPPIPAALRRTAISFCVAGDAICNDRGAPGTGQSPTHKHFYERPATAEITAARLDRVLRANGV</sequence>
<reference evidence="6 7" key="1">
    <citation type="submission" date="2018-08" db="EMBL/GenBank/DDBJ databases">
        <title>Aeromicrobium sp. M2KJ-4, whole genome shotgun sequence.</title>
        <authorList>
            <person name="Tuo L."/>
        </authorList>
    </citation>
    <scope>NUCLEOTIDE SEQUENCE [LARGE SCALE GENOMIC DNA]</scope>
    <source>
        <strain evidence="6 7">M2KJ-4</strain>
    </source>
</reference>
<evidence type="ECO:0000256" key="1">
    <source>
        <dbReference type="ARBA" id="ARBA00007534"/>
    </source>
</evidence>
<feature type="region of interest" description="Disordered" evidence="5">
    <location>
        <begin position="1"/>
        <end position="65"/>
    </location>
</feature>
<dbReference type="InterPro" id="IPR029058">
    <property type="entry name" value="AB_hydrolase_fold"/>
</dbReference>
<dbReference type="Gene3D" id="3.40.50.1820">
    <property type="entry name" value="alpha/beta hydrolase"/>
    <property type="match status" value="1"/>
</dbReference>
<evidence type="ECO:0000313" key="6">
    <source>
        <dbReference type="EMBL" id="REK73952.1"/>
    </source>
</evidence>
<dbReference type="SUPFAM" id="SSF53474">
    <property type="entry name" value="alpha/beta-Hydrolases"/>
    <property type="match status" value="1"/>
</dbReference>
<evidence type="ECO:0000256" key="5">
    <source>
        <dbReference type="SAM" id="MobiDB-lite"/>
    </source>
</evidence>
<comment type="caution">
    <text evidence="6">The sequence shown here is derived from an EMBL/GenBank/DDBJ whole genome shotgun (WGS) entry which is preliminary data.</text>
</comment>
<evidence type="ECO:0000256" key="4">
    <source>
        <dbReference type="ARBA" id="ARBA00023157"/>
    </source>
</evidence>
<accession>A0A371PDF9</accession>
<evidence type="ECO:0000313" key="7">
    <source>
        <dbReference type="Proteomes" id="UP000265581"/>
    </source>
</evidence>
<organism evidence="6 7">
    <name type="scientific">Aeromicrobium endophyticum</name>
    <dbReference type="NCBI Taxonomy" id="2292704"/>
    <lineage>
        <taxon>Bacteria</taxon>
        <taxon>Bacillati</taxon>
        <taxon>Actinomycetota</taxon>
        <taxon>Actinomycetes</taxon>
        <taxon>Propionibacteriales</taxon>
        <taxon>Nocardioidaceae</taxon>
        <taxon>Aeromicrobium</taxon>
    </lineage>
</organism>
<keyword evidence="7" id="KW-1185">Reference proteome</keyword>
<name>A0A371PDF9_9ACTN</name>
<dbReference type="EMBL" id="QUBR01000001">
    <property type="protein sequence ID" value="REK73952.1"/>
    <property type="molecule type" value="Genomic_DNA"/>
</dbReference>
<dbReference type="InterPro" id="IPR000675">
    <property type="entry name" value="Cutinase/axe"/>
</dbReference>
<keyword evidence="2" id="KW-0719">Serine esterase</keyword>
<comment type="similarity">
    <text evidence="1">Belongs to the cutinase family.</text>
</comment>
<feature type="compositionally biased region" description="Gly residues" evidence="5">
    <location>
        <begin position="1"/>
        <end position="10"/>
    </location>
</feature>
<dbReference type="SMART" id="SM01110">
    <property type="entry name" value="Cutinase"/>
    <property type="match status" value="1"/>
</dbReference>
<gene>
    <name evidence="6" type="ORF">DX116_01885</name>
</gene>
<dbReference type="PANTHER" id="PTHR33630">
    <property type="entry name" value="CUTINASE RV1984C-RELATED-RELATED"/>
    <property type="match status" value="1"/>
</dbReference>
<protein>
    <submittedName>
        <fullName evidence="6">Cutinase family protein</fullName>
    </submittedName>
</protein>
<keyword evidence="4" id="KW-1015">Disulfide bond</keyword>
<keyword evidence="3" id="KW-0378">Hydrolase</keyword>
<dbReference type="GO" id="GO:0052689">
    <property type="term" value="F:carboxylic ester hydrolase activity"/>
    <property type="evidence" value="ECO:0007669"/>
    <property type="project" value="UniProtKB-KW"/>
</dbReference>